<dbReference type="GO" id="GO:0005524">
    <property type="term" value="F:ATP binding"/>
    <property type="evidence" value="ECO:0007669"/>
    <property type="project" value="UniProtKB-KW"/>
</dbReference>
<evidence type="ECO:0000256" key="1">
    <source>
        <dbReference type="ARBA" id="ARBA00012513"/>
    </source>
</evidence>
<evidence type="ECO:0000313" key="11">
    <source>
        <dbReference type="Proteomes" id="UP001497623"/>
    </source>
</evidence>
<sequence>KHEKEQEKKIDICNVAVKSLRKDITNRHSMELKHFQTQYKKQYKENIDKWKKELSQDPNTPKKQREAQLQNQKEYLKASEQAEENKLLRQQDEYLQIETRKFRRRGLLAYYLKV</sequence>
<feature type="region of interest" description="Disordered" evidence="9">
    <location>
        <begin position="52"/>
        <end position="73"/>
    </location>
</feature>
<evidence type="ECO:0000256" key="7">
    <source>
        <dbReference type="ARBA" id="ARBA00047899"/>
    </source>
</evidence>
<dbReference type="PANTHER" id="PTHR47167:SF4">
    <property type="entry name" value="SERINE_THREONINE-PROTEIN KINASE TAO"/>
    <property type="match status" value="1"/>
</dbReference>
<evidence type="ECO:0000256" key="2">
    <source>
        <dbReference type="ARBA" id="ARBA00022527"/>
    </source>
</evidence>
<keyword evidence="3" id="KW-0808">Transferase</keyword>
<reference evidence="10 11" key="1">
    <citation type="submission" date="2024-05" db="EMBL/GenBank/DDBJ databases">
        <authorList>
            <person name="Wallberg A."/>
        </authorList>
    </citation>
    <scope>NUCLEOTIDE SEQUENCE [LARGE SCALE GENOMIC DNA]</scope>
</reference>
<organism evidence="10 11">
    <name type="scientific">Meganyctiphanes norvegica</name>
    <name type="common">Northern krill</name>
    <name type="synonym">Thysanopoda norvegica</name>
    <dbReference type="NCBI Taxonomy" id="48144"/>
    <lineage>
        <taxon>Eukaryota</taxon>
        <taxon>Metazoa</taxon>
        <taxon>Ecdysozoa</taxon>
        <taxon>Arthropoda</taxon>
        <taxon>Crustacea</taxon>
        <taxon>Multicrustacea</taxon>
        <taxon>Malacostraca</taxon>
        <taxon>Eumalacostraca</taxon>
        <taxon>Eucarida</taxon>
        <taxon>Euphausiacea</taxon>
        <taxon>Euphausiidae</taxon>
        <taxon>Meganyctiphanes</taxon>
    </lineage>
</organism>
<gene>
    <name evidence="10" type="ORF">MNOR_LOCUS40076</name>
</gene>
<proteinExistence type="predicted"/>
<name>A0AAV2STC5_MEGNR</name>
<comment type="catalytic activity">
    <reaction evidence="8">
        <text>L-seryl-[protein] + ATP = O-phospho-L-seryl-[protein] + ADP + H(+)</text>
        <dbReference type="Rhea" id="RHEA:17989"/>
        <dbReference type="Rhea" id="RHEA-COMP:9863"/>
        <dbReference type="Rhea" id="RHEA-COMP:11604"/>
        <dbReference type="ChEBI" id="CHEBI:15378"/>
        <dbReference type="ChEBI" id="CHEBI:29999"/>
        <dbReference type="ChEBI" id="CHEBI:30616"/>
        <dbReference type="ChEBI" id="CHEBI:83421"/>
        <dbReference type="ChEBI" id="CHEBI:456216"/>
        <dbReference type="EC" id="2.7.11.1"/>
    </reaction>
</comment>
<feature type="non-terminal residue" evidence="10">
    <location>
        <position position="114"/>
    </location>
</feature>
<keyword evidence="4" id="KW-0547">Nucleotide-binding</keyword>
<keyword evidence="11" id="KW-1185">Reference proteome</keyword>
<comment type="caution">
    <text evidence="10">The sequence shown here is derived from an EMBL/GenBank/DDBJ whole genome shotgun (WGS) entry which is preliminary data.</text>
</comment>
<accession>A0AAV2STC5</accession>
<dbReference type="EMBL" id="CAXKWB010115143">
    <property type="protein sequence ID" value="CAL4235439.1"/>
    <property type="molecule type" value="Genomic_DNA"/>
</dbReference>
<evidence type="ECO:0000256" key="4">
    <source>
        <dbReference type="ARBA" id="ARBA00022741"/>
    </source>
</evidence>
<evidence type="ECO:0000313" key="10">
    <source>
        <dbReference type="EMBL" id="CAL4235439.1"/>
    </source>
</evidence>
<comment type="catalytic activity">
    <reaction evidence="7">
        <text>L-threonyl-[protein] + ATP = O-phospho-L-threonyl-[protein] + ADP + H(+)</text>
        <dbReference type="Rhea" id="RHEA:46608"/>
        <dbReference type="Rhea" id="RHEA-COMP:11060"/>
        <dbReference type="Rhea" id="RHEA-COMP:11605"/>
        <dbReference type="ChEBI" id="CHEBI:15378"/>
        <dbReference type="ChEBI" id="CHEBI:30013"/>
        <dbReference type="ChEBI" id="CHEBI:30616"/>
        <dbReference type="ChEBI" id="CHEBI:61977"/>
        <dbReference type="ChEBI" id="CHEBI:456216"/>
        <dbReference type="EC" id="2.7.11.1"/>
    </reaction>
</comment>
<dbReference type="Proteomes" id="UP001497623">
    <property type="component" value="Unassembled WGS sequence"/>
</dbReference>
<protein>
    <recommendedName>
        <fullName evidence="1">non-specific serine/threonine protein kinase</fullName>
        <ecNumber evidence="1">2.7.11.1</ecNumber>
    </recommendedName>
</protein>
<keyword evidence="2" id="KW-0723">Serine/threonine-protein kinase</keyword>
<feature type="compositionally biased region" description="Polar residues" evidence="9">
    <location>
        <begin position="56"/>
        <end position="73"/>
    </location>
</feature>
<evidence type="ECO:0000256" key="3">
    <source>
        <dbReference type="ARBA" id="ARBA00022679"/>
    </source>
</evidence>
<evidence type="ECO:0000256" key="8">
    <source>
        <dbReference type="ARBA" id="ARBA00048679"/>
    </source>
</evidence>
<dbReference type="EC" id="2.7.11.1" evidence="1"/>
<keyword evidence="5" id="KW-0418">Kinase</keyword>
<feature type="non-terminal residue" evidence="10">
    <location>
        <position position="1"/>
    </location>
</feature>
<dbReference type="GO" id="GO:0004674">
    <property type="term" value="F:protein serine/threonine kinase activity"/>
    <property type="evidence" value="ECO:0007669"/>
    <property type="project" value="UniProtKB-KW"/>
</dbReference>
<evidence type="ECO:0000256" key="9">
    <source>
        <dbReference type="SAM" id="MobiDB-lite"/>
    </source>
</evidence>
<keyword evidence="6" id="KW-0067">ATP-binding</keyword>
<evidence type="ECO:0000256" key="5">
    <source>
        <dbReference type="ARBA" id="ARBA00022777"/>
    </source>
</evidence>
<dbReference type="GO" id="GO:0005737">
    <property type="term" value="C:cytoplasm"/>
    <property type="evidence" value="ECO:0007669"/>
    <property type="project" value="TreeGrafter"/>
</dbReference>
<dbReference type="InterPro" id="IPR051234">
    <property type="entry name" value="TAO_STE20_kinase"/>
</dbReference>
<evidence type="ECO:0000256" key="6">
    <source>
        <dbReference type="ARBA" id="ARBA00022840"/>
    </source>
</evidence>
<dbReference type="AlphaFoldDB" id="A0AAV2STC5"/>
<dbReference type="PANTHER" id="PTHR47167">
    <property type="entry name" value="SERINE/THREONINE-PROTEIN KINASE TAO1-LIKE PROTEIN"/>
    <property type="match status" value="1"/>
</dbReference>